<dbReference type="RefSeq" id="XP_007758216.1">
    <property type="nucleotide sequence ID" value="XM_007760026.1"/>
</dbReference>
<evidence type="ECO:0000313" key="4">
    <source>
        <dbReference type="Proteomes" id="UP000019473"/>
    </source>
</evidence>
<feature type="compositionally biased region" description="Low complexity" evidence="1">
    <location>
        <begin position="176"/>
        <end position="186"/>
    </location>
</feature>
<dbReference type="AlphaFoldDB" id="W9VSQ6"/>
<feature type="region of interest" description="Disordered" evidence="1">
    <location>
        <begin position="793"/>
        <end position="833"/>
    </location>
</feature>
<reference evidence="3 4" key="1">
    <citation type="submission" date="2013-03" db="EMBL/GenBank/DDBJ databases">
        <title>The Genome Sequence of Cladophialophora yegresii CBS 114405.</title>
        <authorList>
            <consortium name="The Broad Institute Genomics Platform"/>
            <person name="Cuomo C."/>
            <person name="de Hoog S."/>
            <person name="Gorbushina A."/>
            <person name="Walker B."/>
            <person name="Young S.K."/>
            <person name="Zeng Q."/>
            <person name="Gargeya S."/>
            <person name="Fitzgerald M."/>
            <person name="Haas B."/>
            <person name="Abouelleil A."/>
            <person name="Allen A.W."/>
            <person name="Alvarado L."/>
            <person name="Arachchi H.M."/>
            <person name="Berlin A.M."/>
            <person name="Chapman S.B."/>
            <person name="Gainer-Dewar J."/>
            <person name="Goldberg J."/>
            <person name="Griggs A."/>
            <person name="Gujja S."/>
            <person name="Hansen M."/>
            <person name="Howarth C."/>
            <person name="Imamovic A."/>
            <person name="Ireland A."/>
            <person name="Larimer J."/>
            <person name="McCowan C."/>
            <person name="Murphy C."/>
            <person name="Pearson M."/>
            <person name="Poon T.W."/>
            <person name="Priest M."/>
            <person name="Roberts A."/>
            <person name="Saif S."/>
            <person name="Shea T."/>
            <person name="Sisk P."/>
            <person name="Sykes S."/>
            <person name="Wortman J."/>
            <person name="Nusbaum C."/>
            <person name="Birren B."/>
        </authorList>
    </citation>
    <scope>NUCLEOTIDE SEQUENCE [LARGE SCALE GENOMIC DNA]</scope>
    <source>
        <strain evidence="3 4">CBS 114405</strain>
    </source>
</reference>
<dbReference type="InterPro" id="IPR025676">
    <property type="entry name" value="Clr5_dom"/>
</dbReference>
<dbReference type="VEuPathDB" id="FungiDB:A1O7_06020"/>
<proteinExistence type="predicted"/>
<comment type="caution">
    <text evidence="3">The sequence shown here is derived from an EMBL/GenBank/DDBJ whole genome shotgun (WGS) entry which is preliminary data.</text>
</comment>
<organism evidence="3 4">
    <name type="scientific">Cladophialophora yegresii CBS 114405</name>
    <dbReference type="NCBI Taxonomy" id="1182544"/>
    <lineage>
        <taxon>Eukaryota</taxon>
        <taxon>Fungi</taxon>
        <taxon>Dikarya</taxon>
        <taxon>Ascomycota</taxon>
        <taxon>Pezizomycotina</taxon>
        <taxon>Eurotiomycetes</taxon>
        <taxon>Chaetothyriomycetidae</taxon>
        <taxon>Chaetothyriales</taxon>
        <taxon>Herpotrichiellaceae</taxon>
        <taxon>Cladophialophora</taxon>
    </lineage>
</organism>
<name>W9VSQ6_9EURO</name>
<dbReference type="OrthoDB" id="5290791at2759"/>
<feature type="compositionally biased region" description="Polar residues" evidence="1">
    <location>
        <begin position="575"/>
        <end position="585"/>
    </location>
</feature>
<dbReference type="EMBL" id="AMGW01000004">
    <property type="protein sequence ID" value="EXJ58593.1"/>
    <property type="molecule type" value="Genomic_DNA"/>
</dbReference>
<keyword evidence="4" id="KW-1185">Reference proteome</keyword>
<dbReference type="HOGENOM" id="CLU_017662_1_0_1"/>
<dbReference type="GeneID" id="19180601"/>
<protein>
    <recommendedName>
        <fullName evidence="2">Clr5 domain-containing protein</fullName>
    </recommendedName>
</protein>
<dbReference type="Proteomes" id="UP000019473">
    <property type="component" value="Unassembled WGS sequence"/>
</dbReference>
<gene>
    <name evidence="3" type="ORF">A1O7_06020</name>
</gene>
<feature type="compositionally biased region" description="Basic and acidic residues" evidence="1">
    <location>
        <begin position="817"/>
        <end position="833"/>
    </location>
</feature>
<accession>W9VSQ6</accession>
<feature type="region of interest" description="Disordered" evidence="1">
    <location>
        <begin position="526"/>
        <end position="735"/>
    </location>
</feature>
<evidence type="ECO:0000313" key="3">
    <source>
        <dbReference type="EMBL" id="EXJ58593.1"/>
    </source>
</evidence>
<evidence type="ECO:0000256" key="1">
    <source>
        <dbReference type="SAM" id="MobiDB-lite"/>
    </source>
</evidence>
<feature type="domain" description="Clr5" evidence="2">
    <location>
        <begin position="429"/>
        <end position="476"/>
    </location>
</feature>
<sequence>MDELASPAAPATTSVSPNIEHLLSRWPVASTLSHHLPVGDLITVSRLSVTLRALLHGFKSPPKDVPDILEPSNSVRPELYIGHHGTVYWQRLKDRAPFECSSQTHTKGPAPKPCLYCSRPICDACIVRDSMFKGHENTFPKRVRCLCKQCWESGNNSQTSRYPLALAPPPGKEDSSGPPSSSSPSPLTHKQWYDPSGSTRDYCTCTLIRDGILCLECKAAQNSSAVSTSTSASEPRCHGQSCTNTLTPEDEDRRRICLWCNKALPRPLGGTTRHHWTQKIIEARARHAASRSADVEEWNRKRLKERTMSRREMRGDDAVRDDPDADLPQLVRHLDTINYQNYMAQSSAPSPDIVFASKTGYWRYSRGFMLAMRPRCALVLPLPRCVWLKAETAGAGTDMVFAQTNGEKAQDRLALREAMMHKMPRARLSQWCAYRTVIMECLLERKLTYEATREFMQREHDFEASTEEYRKVLGVWTSQERLRQSLEYDLGTPMKGKEKHVALPKRDHLSLGGKAAAFSGNPYIKGRHIDSDNDHSSQMSSPEYLRRRTASGGSDATFSGKDNLYIKGHHINIHNDPSAQPSRPRSVSLRRITGEEDPSTKANSPGFGSLRRRTREDDPSTQTSRPGFFRRSAGEGGSDATISGNDNPHIEGQDIDSDNDPSTQTGNPRSLRRRTTGEDGPFTQTNSPRSGSLRRKTTREEDPSTQTISPGSAAVSLRRRTGSSDSGAHTSKSSCRDRLDDLDLRIQYALRHRPTRDPPYLAQPFTLASSSSSSHSTTMLQAVLIPSTRSLNAVQPDANEEPPPYDADGWTWPEEVENGHEHEHEHEHRQAER</sequence>
<feature type="region of interest" description="Disordered" evidence="1">
    <location>
        <begin position="161"/>
        <end position="193"/>
    </location>
</feature>
<feature type="compositionally biased region" description="Polar residues" evidence="1">
    <location>
        <begin position="723"/>
        <end position="733"/>
    </location>
</feature>
<dbReference type="eggNOG" id="ENOG502R9XT">
    <property type="taxonomic scope" value="Eukaryota"/>
</dbReference>
<dbReference type="Pfam" id="PF14420">
    <property type="entry name" value="Clr5"/>
    <property type="match status" value="1"/>
</dbReference>
<evidence type="ECO:0000259" key="2">
    <source>
        <dbReference type="Pfam" id="PF14420"/>
    </source>
</evidence>